<proteinExistence type="predicted"/>
<protein>
    <submittedName>
        <fullName evidence="2">Uncharacterized protein</fullName>
    </submittedName>
</protein>
<organism evidence="2 3">
    <name type="scientific">Teladorsagia circumcincta</name>
    <name type="common">Brown stomach worm</name>
    <name type="synonym">Ostertagia circumcincta</name>
    <dbReference type="NCBI Taxonomy" id="45464"/>
    <lineage>
        <taxon>Eukaryota</taxon>
        <taxon>Metazoa</taxon>
        <taxon>Ecdysozoa</taxon>
        <taxon>Nematoda</taxon>
        <taxon>Chromadorea</taxon>
        <taxon>Rhabditida</taxon>
        <taxon>Rhabditina</taxon>
        <taxon>Rhabditomorpha</taxon>
        <taxon>Strongyloidea</taxon>
        <taxon>Trichostrongylidae</taxon>
        <taxon>Teladorsagia</taxon>
    </lineage>
</organism>
<sequence length="98" mass="11442">MVAYPPQQAQQPVLQQQQQQQYFRFKQFPQQFQSAEVAQQFPPPNTVNTQFQPPNVVQQAPQAAPQQHIPNPPSAPIKVNKEKFLRSETPRIYDQQFR</sequence>
<dbReference type="Proteomes" id="UP000230423">
    <property type="component" value="Unassembled WGS sequence"/>
</dbReference>
<dbReference type="AlphaFoldDB" id="A0A2G9T7M8"/>
<feature type="non-terminal residue" evidence="2">
    <location>
        <position position="98"/>
    </location>
</feature>
<feature type="compositionally biased region" description="Low complexity" evidence="1">
    <location>
        <begin position="50"/>
        <end position="69"/>
    </location>
</feature>
<evidence type="ECO:0000313" key="3">
    <source>
        <dbReference type="Proteomes" id="UP000230423"/>
    </source>
</evidence>
<name>A0A2G9T7M8_TELCI</name>
<feature type="compositionally biased region" description="Basic and acidic residues" evidence="1">
    <location>
        <begin position="79"/>
        <end position="98"/>
    </location>
</feature>
<feature type="region of interest" description="Disordered" evidence="1">
    <location>
        <begin position="41"/>
        <end position="98"/>
    </location>
</feature>
<reference evidence="2 3" key="1">
    <citation type="submission" date="2015-09" db="EMBL/GenBank/DDBJ databases">
        <title>Draft genome of the parasitic nematode Teladorsagia circumcincta isolate WARC Sus (inbred).</title>
        <authorList>
            <person name="Mitreva M."/>
        </authorList>
    </citation>
    <scope>NUCLEOTIDE SEQUENCE [LARGE SCALE GENOMIC DNA]</scope>
    <source>
        <strain evidence="2 3">S</strain>
    </source>
</reference>
<accession>A0A2G9T7M8</accession>
<dbReference type="EMBL" id="KZ404347">
    <property type="protein sequence ID" value="PIO53924.1"/>
    <property type="molecule type" value="Genomic_DNA"/>
</dbReference>
<keyword evidence="3" id="KW-1185">Reference proteome</keyword>
<evidence type="ECO:0000313" key="2">
    <source>
        <dbReference type="EMBL" id="PIO53924.1"/>
    </source>
</evidence>
<gene>
    <name evidence="2" type="ORF">TELCIR_24724</name>
</gene>
<evidence type="ECO:0000256" key="1">
    <source>
        <dbReference type="SAM" id="MobiDB-lite"/>
    </source>
</evidence>